<dbReference type="Gene3D" id="3.40.50.300">
    <property type="entry name" value="P-loop containing nucleotide triphosphate hydrolases"/>
    <property type="match status" value="1"/>
</dbReference>
<organism evidence="8 9">
    <name type="scientific">Plasmodium fragile</name>
    <dbReference type="NCBI Taxonomy" id="5857"/>
    <lineage>
        <taxon>Eukaryota</taxon>
        <taxon>Sar</taxon>
        <taxon>Alveolata</taxon>
        <taxon>Apicomplexa</taxon>
        <taxon>Aconoidasida</taxon>
        <taxon>Haemosporida</taxon>
        <taxon>Plasmodiidae</taxon>
        <taxon>Plasmodium</taxon>
        <taxon>Plasmodium (Plasmodium)</taxon>
    </lineage>
</organism>
<feature type="compositionally biased region" description="Basic and acidic residues" evidence="6">
    <location>
        <begin position="379"/>
        <end position="408"/>
    </location>
</feature>
<dbReference type="OMA" id="NTSYKCV"/>
<dbReference type="SUPFAM" id="SSF52540">
    <property type="entry name" value="P-loop containing nucleoside triphosphate hydrolases"/>
    <property type="match status" value="1"/>
</dbReference>
<dbReference type="AlphaFoldDB" id="A0A0D9QNG7"/>
<keyword evidence="5" id="KW-0067">ATP-binding</keyword>
<dbReference type="GO" id="GO:0005524">
    <property type="term" value="F:ATP binding"/>
    <property type="evidence" value="ECO:0007669"/>
    <property type="project" value="UniProtKB-KW"/>
</dbReference>
<feature type="compositionally biased region" description="Polar residues" evidence="6">
    <location>
        <begin position="210"/>
        <end position="243"/>
    </location>
</feature>
<dbReference type="Proteomes" id="UP000054561">
    <property type="component" value="Unassembled WGS sequence"/>
</dbReference>
<evidence type="ECO:0000256" key="6">
    <source>
        <dbReference type="SAM" id="MobiDB-lite"/>
    </source>
</evidence>
<protein>
    <recommendedName>
        <fullName evidence="7">AAA+ ATPase domain-containing protein</fullName>
    </recommendedName>
</protein>
<evidence type="ECO:0000259" key="7">
    <source>
        <dbReference type="SMART" id="SM00382"/>
    </source>
</evidence>
<dbReference type="InterPro" id="IPR003959">
    <property type="entry name" value="ATPase_AAA_core"/>
</dbReference>
<keyword evidence="4" id="KW-0547">Nucleotide-binding</keyword>
<dbReference type="GO" id="GO:0016887">
    <property type="term" value="F:ATP hydrolysis activity"/>
    <property type="evidence" value="ECO:0007669"/>
    <property type="project" value="InterPro"/>
</dbReference>
<evidence type="ECO:0000313" key="9">
    <source>
        <dbReference type="Proteomes" id="UP000054561"/>
    </source>
</evidence>
<feature type="compositionally biased region" description="Basic and acidic residues" evidence="6">
    <location>
        <begin position="134"/>
        <end position="151"/>
    </location>
</feature>
<sequence>MGNLGGAMWEELLYNEMHEGERKCLHDMMLNDIWGDAESSEDELQSREEFNPHDFIFTNTDSNIFEHYSDHETYKEVMDLLRRTDVIDNVESKIEGNPNFVSGVQEVDIKNFMNFDPLFVKVYHERGAAPGGDSTREATVEKEVEGKRETYPLEGVEQTKVGKEKNARASTDFSDDDIFTPKALKRKREDGEKAKPKNQNQAGSQNGQQKDSGNHSANHSANQTGNRSVNQSGNPSVNPSGKQSGLRIDSPGDAIEKSTTPSARKIKQKRKPQVTDGKSGKTSLPSVKKTTCKAKKSGMATTDRGEKPNEESYSFPIKTKRKEAFSNAFDILIKRKNEKNEEAIKAYNDINSKKRRNRNNSKSGESHSNEDSYTNDYRLGCRLDRTNDKKDERKKSHKKNTDDMKEGCGDIPQRYQHLVDQGLEINVLRYALSMKMSSNEHVKESDIIGLYDIKKIIKDKIVNAILRPDLFTGLNRAAKGILLFGPPGTGKTMIAKWVASHCRCSFYNVSTSSLFSKYIGETEKIVTCLFKCAEVDNPSILFFDEIDSILGMRKKDEDDTTIRIKNQLLQMIDGINTKKDAVIVIIGATNRPDMIDDAALRRFNKRVYIPLPDLQARKEQIRYIITKHTHSGFQMSEEELDSISHKLHNWNGSDIYHLCTKCYEYVYDDAVEQYNGIENIPNTSIFRAIRYDDFIKAMSQVNTSYKCVFDYDEWSQKHGSL</sequence>
<dbReference type="GeneID" id="24267277"/>
<comment type="similarity">
    <text evidence="2">Belongs to the AAA ATPase family.</text>
</comment>
<dbReference type="Pfam" id="PF00004">
    <property type="entry name" value="AAA"/>
    <property type="match status" value="1"/>
</dbReference>
<evidence type="ECO:0000256" key="3">
    <source>
        <dbReference type="ARBA" id="ARBA00022490"/>
    </source>
</evidence>
<dbReference type="InterPro" id="IPR003960">
    <property type="entry name" value="ATPase_AAA_CS"/>
</dbReference>
<dbReference type="GO" id="GO:0005737">
    <property type="term" value="C:cytoplasm"/>
    <property type="evidence" value="ECO:0007669"/>
    <property type="project" value="UniProtKB-SubCell"/>
</dbReference>
<evidence type="ECO:0000313" key="8">
    <source>
        <dbReference type="EMBL" id="KJP88347.1"/>
    </source>
</evidence>
<accession>A0A0D9QNG7</accession>
<evidence type="ECO:0000256" key="1">
    <source>
        <dbReference type="ARBA" id="ARBA00004496"/>
    </source>
</evidence>
<proteinExistence type="inferred from homology"/>
<dbReference type="InterPro" id="IPR050304">
    <property type="entry name" value="MT-severing_AAA_ATPase"/>
</dbReference>
<dbReference type="SMART" id="SM00382">
    <property type="entry name" value="AAA"/>
    <property type="match status" value="1"/>
</dbReference>
<dbReference type="InterPro" id="IPR027417">
    <property type="entry name" value="P-loop_NTPase"/>
</dbReference>
<reference evidence="8 9" key="1">
    <citation type="submission" date="2014-03" db="EMBL/GenBank/DDBJ databases">
        <title>The Genome Sequence of Plasmodium fragile nilgiri.</title>
        <authorList>
            <consortium name="The Broad Institute Genomics Platform"/>
            <consortium name="The Broad Institute Genome Sequencing Center for Infectious Disease"/>
            <person name="Neafsey D."/>
            <person name="Duraisingh M."/>
            <person name="Young S.K."/>
            <person name="Zeng Q."/>
            <person name="Gargeya S."/>
            <person name="Abouelleil A."/>
            <person name="Alvarado L."/>
            <person name="Chapman S.B."/>
            <person name="Gainer-Dewar J."/>
            <person name="Goldberg J."/>
            <person name="Griggs A."/>
            <person name="Gujja S."/>
            <person name="Hansen M."/>
            <person name="Howarth C."/>
            <person name="Imamovic A."/>
            <person name="Larimer J."/>
            <person name="Pearson M."/>
            <person name="Poon T.W."/>
            <person name="Priest M."/>
            <person name="Roberts A."/>
            <person name="Saif S."/>
            <person name="Shea T."/>
            <person name="Sykes S."/>
            <person name="Wortman J."/>
            <person name="Nusbaum C."/>
            <person name="Birren B."/>
        </authorList>
    </citation>
    <scope>NUCLEOTIDE SEQUENCE [LARGE SCALE GENOMIC DNA]</scope>
    <source>
        <strain evidence="9">nilgiri</strain>
    </source>
</reference>
<evidence type="ECO:0000256" key="4">
    <source>
        <dbReference type="ARBA" id="ARBA00022741"/>
    </source>
</evidence>
<dbReference type="FunFam" id="3.40.50.300:FF:001054">
    <property type="entry name" value="ATPase, AAA family, putative"/>
    <property type="match status" value="1"/>
</dbReference>
<dbReference type="RefSeq" id="XP_012335021.1">
    <property type="nucleotide sequence ID" value="XM_012479598.1"/>
</dbReference>
<feature type="region of interest" description="Disordered" evidence="6">
    <location>
        <begin position="344"/>
        <end position="408"/>
    </location>
</feature>
<dbReference type="PANTHER" id="PTHR23074">
    <property type="entry name" value="AAA DOMAIN-CONTAINING"/>
    <property type="match status" value="1"/>
</dbReference>
<evidence type="ECO:0000256" key="5">
    <source>
        <dbReference type="ARBA" id="ARBA00022840"/>
    </source>
</evidence>
<dbReference type="OrthoDB" id="10251136at2759"/>
<keyword evidence="3" id="KW-0963">Cytoplasm</keyword>
<gene>
    <name evidence="8" type="ORF">AK88_01963</name>
</gene>
<dbReference type="VEuPathDB" id="PlasmoDB:AK88_01963"/>
<feature type="domain" description="AAA+ ATPase" evidence="7">
    <location>
        <begin position="477"/>
        <end position="613"/>
    </location>
</feature>
<feature type="compositionally biased region" description="Low complexity" evidence="6">
    <location>
        <begin position="198"/>
        <end position="209"/>
    </location>
</feature>
<dbReference type="PANTHER" id="PTHR23074:SF17">
    <property type="entry name" value="FIDGETIN-LIKE PROTEIN 1"/>
    <property type="match status" value="1"/>
</dbReference>
<comment type="subcellular location">
    <subcellularLocation>
        <location evidence="1">Cytoplasm</location>
    </subcellularLocation>
</comment>
<feature type="compositionally biased region" description="Polar residues" evidence="6">
    <location>
        <begin position="280"/>
        <end position="289"/>
    </location>
</feature>
<feature type="region of interest" description="Disordered" evidence="6">
    <location>
        <begin position="127"/>
        <end position="315"/>
    </location>
</feature>
<keyword evidence="9" id="KW-1185">Reference proteome</keyword>
<dbReference type="Gene3D" id="1.10.8.60">
    <property type="match status" value="1"/>
</dbReference>
<evidence type="ECO:0000256" key="2">
    <source>
        <dbReference type="ARBA" id="ARBA00006914"/>
    </source>
</evidence>
<dbReference type="PROSITE" id="PS00674">
    <property type="entry name" value="AAA"/>
    <property type="match status" value="1"/>
</dbReference>
<dbReference type="InterPro" id="IPR003593">
    <property type="entry name" value="AAA+_ATPase"/>
</dbReference>
<dbReference type="EMBL" id="KQ001662">
    <property type="protein sequence ID" value="KJP88347.1"/>
    <property type="molecule type" value="Genomic_DNA"/>
</dbReference>
<name>A0A0D9QNG7_PLAFR</name>